<name>A3ZSB3_9BACT</name>
<proteinExistence type="predicted"/>
<sequence>MTTKTSESGYSKGGFTERYSVVRIDGKPSPSESRYIVLDYSGGDPHAVKALHVYADSVEQENPEFAADIRRALADPSSAPAQHPNAK</sequence>
<dbReference type="RefSeq" id="WP_002650807.1">
    <property type="nucleotide sequence ID" value="NZ_CH672376.1"/>
</dbReference>
<reference evidence="1 2" key="1">
    <citation type="submission" date="2006-02" db="EMBL/GenBank/DDBJ databases">
        <authorList>
            <person name="Amann R."/>
            <person name="Ferriera S."/>
            <person name="Johnson J."/>
            <person name="Kravitz S."/>
            <person name="Halpern A."/>
            <person name="Remington K."/>
            <person name="Beeson K."/>
            <person name="Tran B."/>
            <person name="Rogers Y.-H."/>
            <person name="Friedman R."/>
            <person name="Venter J.C."/>
        </authorList>
    </citation>
    <scope>NUCLEOTIDE SEQUENCE [LARGE SCALE GENOMIC DNA]</scope>
    <source>
        <strain evidence="1 2">DSM 3645</strain>
    </source>
</reference>
<dbReference type="Proteomes" id="UP000004358">
    <property type="component" value="Unassembled WGS sequence"/>
</dbReference>
<evidence type="ECO:0000313" key="2">
    <source>
        <dbReference type="Proteomes" id="UP000004358"/>
    </source>
</evidence>
<gene>
    <name evidence="1" type="ORF">DSM3645_14545</name>
</gene>
<dbReference type="AlphaFoldDB" id="A3ZSB3"/>
<organism evidence="1 2">
    <name type="scientific">Blastopirellula marina DSM 3645</name>
    <dbReference type="NCBI Taxonomy" id="314230"/>
    <lineage>
        <taxon>Bacteria</taxon>
        <taxon>Pseudomonadati</taxon>
        <taxon>Planctomycetota</taxon>
        <taxon>Planctomycetia</taxon>
        <taxon>Pirellulales</taxon>
        <taxon>Pirellulaceae</taxon>
        <taxon>Blastopirellula</taxon>
    </lineage>
</organism>
<dbReference type="EMBL" id="AANZ01000008">
    <property type="protein sequence ID" value="EAQ80573.1"/>
    <property type="molecule type" value="Genomic_DNA"/>
</dbReference>
<evidence type="ECO:0000313" key="1">
    <source>
        <dbReference type="EMBL" id="EAQ80573.1"/>
    </source>
</evidence>
<dbReference type="HOGENOM" id="CLU_2477138_0_0_0"/>
<comment type="caution">
    <text evidence="1">The sequence shown here is derived from an EMBL/GenBank/DDBJ whole genome shotgun (WGS) entry which is preliminary data.</text>
</comment>
<protein>
    <submittedName>
        <fullName evidence="1">Uncharacterized protein</fullName>
    </submittedName>
</protein>
<accession>A3ZSB3</accession>